<name>A0ABZ1YXZ6_9NOCA</name>
<reference evidence="1" key="1">
    <citation type="submission" date="2022-10" db="EMBL/GenBank/DDBJ databases">
        <title>The complete genomes of actinobacterial strains from the NBC collection.</title>
        <authorList>
            <person name="Joergensen T.S."/>
            <person name="Alvarez Arevalo M."/>
            <person name="Sterndorff E.B."/>
            <person name="Faurdal D."/>
            <person name="Vuksanovic O."/>
            <person name="Mourched A.-S."/>
            <person name="Charusanti P."/>
            <person name="Shaw S."/>
            <person name="Blin K."/>
            <person name="Weber T."/>
        </authorList>
    </citation>
    <scope>NUCLEOTIDE SEQUENCE</scope>
    <source>
        <strain evidence="1">NBC_01482</strain>
    </source>
</reference>
<dbReference type="EMBL" id="CP109441">
    <property type="protein sequence ID" value="WUV47110.1"/>
    <property type="molecule type" value="Genomic_DNA"/>
</dbReference>
<dbReference type="RefSeq" id="WP_327100003.1">
    <property type="nucleotide sequence ID" value="NZ_CP109149.1"/>
</dbReference>
<gene>
    <name evidence="1" type="ORF">OG563_02315</name>
</gene>
<keyword evidence="2" id="KW-1185">Reference proteome</keyword>
<accession>A0ABZ1YXZ6</accession>
<organism evidence="1 2">
    <name type="scientific">Nocardia vinacea</name>
    <dbReference type="NCBI Taxonomy" id="96468"/>
    <lineage>
        <taxon>Bacteria</taxon>
        <taxon>Bacillati</taxon>
        <taxon>Actinomycetota</taxon>
        <taxon>Actinomycetes</taxon>
        <taxon>Mycobacteriales</taxon>
        <taxon>Nocardiaceae</taxon>
        <taxon>Nocardia</taxon>
    </lineage>
</organism>
<protein>
    <submittedName>
        <fullName evidence="1">Uncharacterized protein</fullName>
    </submittedName>
</protein>
<evidence type="ECO:0000313" key="2">
    <source>
        <dbReference type="Proteomes" id="UP001432062"/>
    </source>
</evidence>
<proteinExistence type="predicted"/>
<dbReference type="Proteomes" id="UP001432062">
    <property type="component" value="Chromosome"/>
</dbReference>
<evidence type="ECO:0000313" key="1">
    <source>
        <dbReference type="EMBL" id="WUV47110.1"/>
    </source>
</evidence>
<sequence length="423" mass="45843">MGIELHAAGVCRAPTADFLDQVGEWLLTGPAGARVDWTATSAPLRKSVEVSGDRLLAVLHPAAEPVDLRAAHGQVVVSAGCASAGPGYHRHVAAVLHEMGRRFDIVWDEGTEDPLGLGDDRAEVEHDYLVWIRSLAETVLTEVPAEDAWVSIGLSLGSDRFDYDGLAASWLGPRDRDWFQAVRDGDEAAARAFFPWWEDGWTAPTIRNTAIGIMWNDVRWRAPSDADDTPALHQADALLAEAHRLDAALELPWAAWHELRLLLADSAAIAAGAPTDLSARAAAADQVALGYRRRPVHTTPVSGWSLRIPGDFTYGWDGDRWWAWDGTRQIEITILRVGDPKTGPPPAAMLQYGANATAGHRGEPVSGGPGDGWWLPSEDGDEVGVQGIASRRNGELLLVTISVPGTQLDWAIEAWRSLHYNGD</sequence>